<evidence type="ECO:0000313" key="1">
    <source>
        <dbReference type="EMBL" id="KAF2091390.1"/>
    </source>
</evidence>
<proteinExistence type="predicted"/>
<gene>
    <name evidence="1" type="ORF">K490DRAFT_52613</name>
</gene>
<sequence>MSVSRKCSGAGPRVGDGSRPDLYHSWREANQASLIVGWSLEEVHWVGEASLRIGHAVHILTPGRACGLAVAGGAVVWRLLASRLRNSIAFEHGCRTVARLPYYLKSWSVALIKNLKDNNLQDVLSGALVMPIHRAMELRRQAAKGIRLVMKSAEAKVVINMLGNKRDNELARSYLV</sequence>
<protein>
    <submittedName>
        <fullName evidence="1">Uncharacterized protein</fullName>
    </submittedName>
</protein>
<keyword evidence="2" id="KW-1185">Reference proteome</keyword>
<dbReference type="EMBL" id="ML978711">
    <property type="protein sequence ID" value="KAF2091390.1"/>
    <property type="molecule type" value="Genomic_DNA"/>
</dbReference>
<comment type="caution">
    <text evidence="1">The sequence shown here is derived from an EMBL/GenBank/DDBJ whole genome shotgun (WGS) entry which is preliminary data.</text>
</comment>
<accession>A0A9P4LZR6</accession>
<evidence type="ECO:0000313" key="2">
    <source>
        <dbReference type="Proteomes" id="UP000799776"/>
    </source>
</evidence>
<name>A0A9P4LZR6_9PEZI</name>
<reference evidence="1" key="1">
    <citation type="journal article" date="2020" name="Stud. Mycol.">
        <title>101 Dothideomycetes genomes: a test case for predicting lifestyles and emergence of pathogens.</title>
        <authorList>
            <person name="Haridas S."/>
            <person name="Albert R."/>
            <person name="Binder M."/>
            <person name="Bloem J."/>
            <person name="Labutti K."/>
            <person name="Salamov A."/>
            <person name="Andreopoulos B."/>
            <person name="Baker S."/>
            <person name="Barry K."/>
            <person name="Bills G."/>
            <person name="Bluhm B."/>
            <person name="Cannon C."/>
            <person name="Castanera R."/>
            <person name="Culley D."/>
            <person name="Daum C."/>
            <person name="Ezra D."/>
            <person name="Gonzalez J."/>
            <person name="Henrissat B."/>
            <person name="Kuo A."/>
            <person name="Liang C."/>
            <person name="Lipzen A."/>
            <person name="Lutzoni F."/>
            <person name="Magnuson J."/>
            <person name="Mondo S."/>
            <person name="Nolan M."/>
            <person name="Ohm R."/>
            <person name="Pangilinan J."/>
            <person name="Park H.-J."/>
            <person name="Ramirez L."/>
            <person name="Alfaro M."/>
            <person name="Sun H."/>
            <person name="Tritt A."/>
            <person name="Yoshinaga Y."/>
            <person name="Zwiers L.-H."/>
            <person name="Turgeon B."/>
            <person name="Goodwin S."/>
            <person name="Spatafora J."/>
            <person name="Crous P."/>
            <person name="Grigoriev I."/>
        </authorList>
    </citation>
    <scope>NUCLEOTIDE SEQUENCE</scope>
    <source>
        <strain evidence="1">CBS 121410</strain>
    </source>
</reference>
<dbReference type="Proteomes" id="UP000799776">
    <property type="component" value="Unassembled WGS sequence"/>
</dbReference>
<organism evidence="1 2">
    <name type="scientific">Saccharata proteae CBS 121410</name>
    <dbReference type="NCBI Taxonomy" id="1314787"/>
    <lineage>
        <taxon>Eukaryota</taxon>
        <taxon>Fungi</taxon>
        <taxon>Dikarya</taxon>
        <taxon>Ascomycota</taxon>
        <taxon>Pezizomycotina</taxon>
        <taxon>Dothideomycetes</taxon>
        <taxon>Dothideomycetes incertae sedis</taxon>
        <taxon>Botryosphaeriales</taxon>
        <taxon>Saccharataceae</taxon>
        <taxon>Saccharata</taxon>
    </lineage>
</organism>
<dbReference type="AlphaFoldDB" id="A0A9P4LZR6"/>